<sequence length="147" mass="15843">MLWSYFSILLNISFMVSTGVALSIRCEYTCQPPPSRPPYGTPPPPSPSPPIEPVYEAPPPPPSEPVYESPTPPTYKPSCEPPPPAPPSPTGPMYGMPPPPLLPGNCQPTLQNCGYPPPIADVYQPMDSASHLALNCLLVLVLMLLHF</sequence>
<comment type="caution">
    <text evidence="1">The sequence shown here is derived from an EMBL/GenBank/DDBJ whole genome shotgun (WGS) entry which is preliminary data.</text>
</comment>
<gene>
    <name evidence="1" type="ORF">L1987_69867</name>
</gene>
<name>A0ACB9B7Y9_9ASTR</name>
<protein>
    <submittedName>
        <fullName evidence="1">Uncharacterized protein</fullName>
    </submittedName>
</protein>
<dbReference type="EMBL" id="CM042040">
    <property type="protein sequence ID" value="KAI3717931.1"/>
    <property type="molecule type" value="Genomic_DNA"/>
</dbReference>
<organism evidence="1 2">
    <name type="scientific">Smallanthus sonchifolius</name>
    <dbReference type="NCBI Taxonomy" id="185202"/>
    <lineage>
        <taxon>Eukaryota</taxon>
        <taxon>Viridiplantae</taxon>
        <taxon>Streptophyta</taxon>
        <taxon>Embryophyta</taxon>
        <taxon>Tracheophyta</taxon>
        <taxon>Spermatophyta</taxon>
        <taxon>Magnoliopsida</taxon>
        <taxon>eudicotyledons</taxon>
        <taxon>Gunneridae</taxon>
        <taxon>Pentapetalae</taxon>
        <taxon>asterids</taxon>
        <taxon>campanulids</taxon>
        <taxon>Asterales</taxon>
        <taxon>Asteraceae</taxon>
        <taxon>Asteroideae</taxon>
        <taxon>Heliantheae alliance</taxon>
        <taxon>Millerieae</taxon>
        <taxon>Smallanthus</taxon>
    </lineage>
</organism>
<keyword evidence="2" id="KW-1185">Reference proteome</keyword>
<reference evidence="1 2" key="2">
    <citation type="journal article" date="2022" name="Mol. Ecol. Resour.">
        <title>The genomes of chicory, endive, great burdock and yacon provide insights into Asteraceae paleo-polyploidization history and plant inulin production.</title>
        <authorList>
            <person name="Fan W."/>
            <person name="Wang S."/>
            <person name="Wang H."/>
            <person name="Wang A."/>
            <person name="Jiang F."/>
            <person name="Liu H."/>
            <person name="Zhao H."/>
            <person name="Xu D."/>
            <person name="Zhang Y."/>
        </authorList>
    </citation>
    <scope>NUCLEOTIDE SEQUENCE [LARGE SCALE GENOMIC DNA]</scope>
    <source>
        <strain evidence="2">cv. Yunnan</strain>
        <tissue evidence="1">Leaves</tissue>
    </source>
</reference>
<proteinExistence type="predicted"/>
<dbReference type="Proteomes" id="UP001056120">
    <property type="component" value="Linkage Group LG23"/>
</dbReference>
<evidence type="ECO:0000313" key="2">
    <source>
        <dbReference type="Proteomes" id="UP001056120"/>
    </source>
</evidence>
<reference evidence="2" key="1">
    <citation type="journal article" date="2022" name="Mol. Ecol. Resour.">
        <title>The genomes of chicory, endive, great burdock and yacon provide insights into Asteraceae palaeo-polyploidization history and plant inulin production.</title>
        <authorList>
            <person name="Fan W."/>
            <person name="Wang S."/>
            <person name="Wang H."/>
            <person name="Wang A."/>
            <person name="Jiang F."/>
            <person name="Liu H."/>
            <person name="Zhao H."/>
            <person name="Xu D."/>
            <person name="Zhang Y."/>
        </authorList>
    </citation>
    <scope>NUCLEOTIDE SEQUENCE [LARGE SCALE GENOMIC DNA]</scope>
    <source>
        <strain evidence="2">cv. Yunnan</strain>
    </source>
</reference>
<evidence type="ECO:0000313" key="1">
    <source>
        <dbReference type="EMBL" id="KAI3717931.1"/>
    </source>
</evidence>
<accession>A0ACB9B7Y9</accession>